<keyword evidence="2" id="KW-1185">Reference proteome</keyword>
<protein>
    <submittedName>
        <fullName evidence="1">10979_t:CDS:1</fullName>
    </submittedName>
</protein>
<dbReference type="EMBL" id="CAJVPT010002456">
    <property type="protein sequence ID" value="CAG8481557.1"/>
    <property type="molecule type" value="Genomic_DNA"/>
</dbReference>
<dbReference type="Proteomes" id="UP000789525">
    <property type="component" value="Unassembled WGS sequence"/>
</dbReference>
<evidence type="ECO:0000313" key="2">
    <source>
        <dbReference type="Proteomes" id="UP000789525"/>
    </source>
</evidence>
<gene>
    <name evidence="1" type="ORF">ACOLOM_LOCUS2009</name>
</gene>
<proteinExistence type="predicted"/>
<accession>A0ACA9KM62</accession>
<name>A0ACA9KM62_9GLOM</name>
<organism evidence="1 2">
    <name type="scientific">Acaulospora colombiana</name>
    <dbReference type="NCBI Taxonomy" id="27376"/>
    <lineage>
        <taxon>Eukaryota</taxon>
        <taxon>Fungi</taxon>
        <taxon>Fungi incertae sedis</taxon>
        <taxon>Mucoromycota</taxon>
        <taxon>Glomeromycotina</taxon>
        <taxon>Glomeromycetes</taxon>
        <taxon>Diversisporales</taxon>
        <taxon>Acaulosporaceae</taxon>
        <taxon>Acaulospora</taxon>
    </lineage>
</organism>
<reference evidence="1" key="1">
    <citation type="submission" date="2021-06" db="EMBL/GenBank/DDBJ databases">
        <authorList>
            <person name="Kallberg Y."/>
            <person name="Tangrot J."/>
            <person name="Rosling A."/>
        </authorList>
    </citation>
    <scope>NUCLEOTIDE SEQUENCE</scope>
    <source>
        <strain evidence="1">CL356</strain>
    </source>
</reference>
<sequence length="100" mass="11415">MRFGDTQLINFILSRKQQKSLQVVLVLQGNVKVAIENYYKHTINNPTHQSKNFKMDLIEHFEGELAFSKLKLVVHVKQGQVVAFRSNLLINGNLPGIARV</sequence>
<comment type="caution">
    <text evidence="1">The sequence shown here is derived from an EMBL/GenBank/DDBJ whole genome shotgun (WGS) entry which is preliminary data.</text>
</comment>
<evidence type="ECO:0000313" key="1">
    <source>
        <dbReference type="EMBL" id="CAG8481557.1"/>
    </source>
</evidence>